<keyword evidence="3" id="KW-1185">Reference proteome</keyword>
<dbReference type="AlphaFoldDB" id="A0A1I7FNT5"/>
<accession>A0A1I7FNT5</accession>
<dbReference type="PROSITE" id="PS51257">
    <property type="entry name" value="PROKAR_LIPOPROTEIN"/>
    <property type="match status" value="1"/>
</dbReference>
<dbReference type="EMBL" id="FPCA01000001">
    <property type="protein sequence ID" value="SFU37686.1"/>
    <property type="molecule type" value="Genomic_DNA"/>
</dbReference>
<name>A0A1I7FNT5_9BACT</name>
<evidence type="ECO:0000313" key="2">
    <source>
        <dbReference type="EMBL" id="SFU37686.1"/>
    </source>
</evidence>
<evidence type="ECO:0000313" key="3">
    <source>
        <dbReference type="Proteomes" id="UP000182491"/>
    </source>
</evidence>
<protein>
    <submittedName>
        <fullName evidence="2">Uncharacterized protein</fullName>
    </submittedName>
</protein>
<keyword evidence="1" id="KW-0732">Signal</keyword>
<feature type="chain" id="PRO_5010347745" evidence="1">
    <location>
        <begin position="26"/>
        <end position="202"/>
    </location>
</feature>
<sequence>MKKPFRIIMGLALAFSVMMSSCSTTRETEVEDELADFRSWVSTTTSNIADRTEEDWKQSREDFRMRTQELDQKEDQFSAELKQEYQELKQQFQSADAAYAQNNATPDMAEWERNLMGRWADYATINETNVQDAYITFMENVRQQSETWRDQEWEMAKRVLEKLNERKGEITGNIPTEIEVKIKALQMEFRTLETTADATDSN</sequence>
<reference evidence="3" key="1">
    <citation type="submission" date="2016-10" db="EMBL/GenBank/DDBJ databases">
        <authorList>
            <person name="Varghese N."/>
        </authorList>
    </citation>
    <scope>NUCLEOTIDE SEQUENCE [LARGE SCALE GENOMIC DNA]</scope>
    <source>
        <strain evidence="3">DSM 18820</strain>
    </source>
</reference>
<feature type="signal peptide" evidence="1">
    <location>
        <begin position="1"/>
        <end position="25"/>
    </location>
</feature>
<gene>
    <name evidence="2" type="ORF">SAMN04487941_0343</name>
</gene>
<organism evidence="2 3">
    <name type="scientific">Pontibacter akesuensis</name>
    <dbReference type="NCBI Taxonomy" id="388950"/>
    <lineage>
        <taxon>Bacteria</taxon>
        <taxon>Pseudomonadati</taxon>
        <taxon>Bacteroidota</taxon>
        <taxon>Cytophagia</taxon>
        <taxon>Cytophagales</taxon>
        <taxon>Hymenobacteraceae</taxon>
        <taxon>Pontibacter</taxon>
    </lineage>
</organism>
<dbReference type="Proteomes" id="UP000182491">
    <property type="component" value="Unassembled WGS sequence"/>
</dbReference>
<proteinExistence type="predicted"/>
<evidence type="ECO:0000256" key="1">
    <source>
        <dbReference type="SAM" id="SignalP"/>
    </source>
</evidence>
<dbReference type="OrthoDB" id="886805at2"/>
<dbReference type="RefSeq" id="WP_068839328.1">
    <property type="nucleotide sequence ID" value="NZ_BMXC01000001.1"/>
</dbReference>